<reference evidence="3 4" key="1">
    <citation type="submission" date="2006-12" db="EMBL/GenBank/DDBJ databases">
        <title>Complete sequence of Chlorobium phaeobacteroides DSM 266.</title>
        <authorList>
            <consortium name="US DOE Joint Genome Institute"/>
            <person name="Copeland A."/>
            <person name="Lucas S."/>
            <person name="Lapidus A."/>
            <person name="Barry K."/>
            <person name="Detter J.C."/>
            <person name="Glavina del Rio T."/>
            <person name="Hammon N."/>
            <person name="Israni S."/>
            <person name="Pitluck S."/>
            <person name="Goltsman E."/>
            <person name="Schmutz J."/>
            <person name="Larimer F."/>
            <person name="Land M."/>
            <person name="Hauser L."/>
            <person name="Mikhailova N."/>
            <person name="Li T."/>
            <person name="Overmann J."/>
            <person name="Bryant D.A."/>
            <person name="Richardson P."/>
        </authorList>
    </citation>
    <scope>NUCLEOTIDE SEQUENCE [LARGE SCALE GENOMIC DNA]</scope>
    <source>
        <strain evidence="3 4">DSM 266</strain>
    </source>
</reference>
<sequence length="74" mass="8468">MQIGEITSKGQTTIPASIRKAVKLEEGDRVLFEVKEDYVIMRKIKLPADDYLKNISSTLNEWLSPEDEEARSEL</sequence>
<dbReference type="OrthoDB" id="9811597at2"/>
<dbReference type="Pfam" id="PF15937">
    <property type="entry name" value="PrlF_antitoxin"/>
    <property type="match status" value="1"/>
</dbReference>
<dbReference type="GO" id="GO:0003700">
    <property type="term" value="F:DNA-binding transcription factor activity"/>
    <property type="evidence" value="ECO:0007669"/>
    <property type="project" value="InterPro"/>
</dbReference>
<proteinExistence type="predicted"/>
<dbReference type="SMART" id="SM00966">
    <property type="entry name" value="SpoVT_AbrB"/>
    <property type="match status" value="1"/>
</dbReference>
<dbReference type="GO" id="GO:0097351">
    <property type="term" value="F:toxin sequestering activity"/>
    <property type="evidence" value="ECO:0007669"/>
    <property type="project" value="InterPro"/>
</dbReference>
<evidence type="ECO:0000313" key="4">
    <source>
        <dbReference type="Proteomes" id="UP000008701"/>
    </source>
</evidence>
<gene>
    <name evidence="3" type="ordered locus">Cpha266_1648</name>
</gene>
<dbReference type="SUPFAM" id="SSF89447">
    <property type="entry name" value="AbrB/MazE/MraZ-like"/>
    <property type="match status" value="1"/>
</dbReference>
<dbReference type="eggNOG" id="COG2002">
    <property type="taxonomic scope" value="Bacteria"/>
</dbReference>
<name>A1BGZ2_CHLPD</name>
<organism evidence="3 4">
    <name type="scientific">Chlorobium phaeobacteroides (strain DSM 266 / SMG 266 / 2430)</name>
    <dbReference type="NCBI Taxonomy" id="290317"/>
    <lineage>
        <taxon>Bacteria</taxon>
        <taxon>Pseudomonadati</taxon>
        <taxon>Chlorobiota</taxon>
        <taxon>Chlorobiia</taxon>
        <taxon>Chlorobiales</taxon>
        <taxon>Chlorobiaceae</taxon>
        <taxon>Chlorobium/Pelodictyon group</taxon>
        <taxon>Chlorobium</taxon>
    </lineage>
</organism>
<feature type="domain" description="SpoVT-AbrB" evidence="2">
    <location>
        <begin position="1"/>
        <end position="46"/>
    </location>
</feature>
<dbReference type="InterPro" id="IPR031848">
    <property type="entry name" value="PrlF_antitoxin"/>
</dbReference>
<protein>
    <submittedName>
        <fullName evidence="3">Transcriptional regulator, AbrB family</fullName>
    </submittedName>
</protein>
<evidence type="ECO:0000256" key="1">
    <source>
        <dbReference type="PROSITE-ProRule" id="PRU01076"/>
    </source>
</evidence>
<dbReference type="RefSeq" id="WP_011745479.1">
    <property type="nucleotide sequence ID" value="NC_008639.1"/>
</dbReference>
<evidence type="ECO:0000313" key="3">
    <source>
        <dbReference type="EMBL" id="ABL65669.1"/>
    </source>
</evidence>
<dbReference type="InterPro" id="IPR037914">
    <property type="entry name" value="SpoVT-AbrB_sf"/>
</dbReference>
<dbReference type="EMBL" id="CP000492">
    <property type="protein sequence ID" value="ABL65669.1"/>
    <property type="molecule type" value="Genomic_DNA"/>
</dbReference>
<dbReference type="InterPro" id="IPR007159">
    <property type="entry name" value="SpoVT-AbrB_dom"/>
</dbReference>
<dbReference type="GO" id="GO:0003677">
    <property type="term" value="F:DNA binding"/>
    <property type="evidence" value="ECO:0007669"/>
    <property type="project" value="UniProtKB-UniRule"/>
</dbReference>
<evidence type="ECO:0000259" key="2">
    <source>
        <dbReference type="PROSITE" id="PS51740"/>
    </source>
</evidence>
<accession>A1BGZ2</accession>
<dbReference type="Proteomes" id="UP000008701">
    <property type="component" value="Chromosome"/>
</dbReference>
<dbReference type="GO" id="GO:0001558">
    <property type="term" value="P:regulation of cell growth"/>
    <property type="evidence" value="ECO:0007669"/>
    <property type="project" value="InterPro"/>
</dbReference>
<dbReference type="AlphaFoldDB" id="A1BGZ2"/>
<dbReference type="NCBIfam" id="TIGR01439">
    <property type="entry name" value="lp_hng_hel_AbrB"/>
    <property type="match status" value="1"/>
</dbReference>
<dbReference type="PROSITE" id="PS51740">
    <property type="entry name" value="SPOVT_ABRB"/>
    <property type="match status" value="1"/>
</dbReference>
<dbReference type="STRING" id="290317.Cpha266_1648"/>
<dbReference type="Gene3D" id="2.10.260.10">
    <property type="match status" value="1"/>
</dbReference>
<dbReference type="KEGG" id="cph:Cpha266_1648"/>
<dbReference type="HOGENOM" id="CLU_168078_2_0_10"/>
<keyword evidence="1" id="KW-0238">DNA-binding</keyword>
<keyword evidence="4" id="KW-1185">Reference proteome</keyword>